<dbReference type="AlphaFoldDB" id="A0A174IMN8"/>
<dbReference type="Proteomes" id="UP000095657">
    <property type="component" value="Unassembled WGS sequence"/>
</dbReference>
<evidence type="ECO:0000313" key="2">
    <source>
        <dbReference type="EMBL" id="CUO87386.1"/>
    </source>
</evidence>
<evidence type="ECO:0000256" key="1">
    <source>
        <dbReference type="SAM" id="Phobius"/>
    </source>
</evidence>
<keyword evidence="1" id="KW-0812">Transmembrane</keyword>
<proteinExistence type="predicted"/>
<sequence>MLARRLPINTKTKLDLTKLFYSWNFTIPFLFGANVRINHILTNYNRQNSLFYR</sequence>
<keyword evidence="1" id="KW-1133">Transmembrane helix</keyword>
<dbReference type="EMBL" id="CZAI01000002">
    <property type="protein sequence ID" value="CUO87386.1"/>
    <property type="molecule type" value="Genomic_DNA"/>
</dbReference>
<protein>
    <submittedName>
        <fullName evidence="2">Uncharacterized protein</fullName>
    </submittedName>
</protein>
<gene>
    <name evidence="2" type="ORF">ERS852494_00958</name>
</gene>
<evidence type="ECO:0000313" key="3">
    <source>
        <dbReference type="Proteomes" id="UP000095657"/>
    </source>
</evidence>
<name>A0A174IMN8_9BACE</name>
<keyword evidence="1" id="KW-0472">Membrane</keyword>
<accession>A0A174IMN8</accession>
<organism evidence="2 3">
    <name type="scientific">Bacteroides caccae</name>
    <dbReference type="NCBI Taxonomy" id="47678"/>
    <lineage>
        <taxon>Bacteria</taxon>
        <taxon>Pseudomonadati</taxon>
        <taxon>Bacteroidota</taxon>
        <taxon>Bacteroidia</taxon>
        <taxon>Bacteroidales</taxon>
        <taxon>Bacteroidaceae</taxon>
        <taxon>Bacteroides</taxon>
    </lineage>
</organism>
<feature type="transmembrane region" description="Helical" evidence="1">
    <location>
        <begin position="20"/>
        <end position="37"/>
    </location>
</feature>
<reference evidence="2 3" key="1">
    <citation type="submission" date="2015-09" db="EMBL/GenBank/DDBJ databases">
        <authorList>
            <consortium name="Pathogen Informatics"/>
        </authorList>
    </citation>
    <scope>NUCLEOTIDE SEQUENCE [LARGE SCALE GENOMIC DNA]</scope>
    <source>
        <strain evidence="2 3">2789STDY5834880</strain>
    </source>
</reference>